<feature type="domain" description="NAD(P)-binding" evidence="1">
    <location>
        <begin position="6"/>
        <end position="181"/>
    </location>
</feature>
<gene>
    <name evidence="2" type="ORF">F5544_27835</name>
</gene>
<organism evidence="2 3">
    <name type="scientific">Nocardia arthritidis</name>
    <dbReference type="NCBI Taxonomy" id="228602"/>
    <lineage>
        <taxon>Bacteria</taxon>
        <taxon>Bacillati</taxon>
        <taxon>Actinomycetota</taxon>
        <taxon>Actinomycetes</taxon>
        <taxon>Mycobacteriales</taxon>
        <taxon>Nocardiaceae</taxon>
        <taxon>Nocardia</taxon>
    </lineage>
</organism>
<dbReference type="EMBL" id="CP046172">
    <property type="protein sequence ID" value="QIS13420.1"/>
    <property type="molecule type" value="Genomic_DNA"/>
</dbReference>
<protein>
    <submittedName>
        <fullName evidence="2">NAD(P)H-binding protein</fullName>
    </submittedName>
</protein>
<dbReference type="InterPro" id="IPR016040">
    <property type="entry name" value="NAD(P)-bd_dom"/>
</dbReference>
<dbReference type="InterPro" id="IPR051604">
    <property type="entry name" value="Ergot_Alk_Oxidoreductase"/>
</dbReference>
<evidence type="ECO:0000259" key="1">
    <source>
        <dbReference type="Pfam" id="PF13460"/>
    </source>
</evidence>
<accession>A0A6G9YJT6</accession>
<evidence type="ECO:0000313" key="2">
    <source>
        <dbReference type="EMBL" id="QIS13420.1"/>
    </source>
</evidence>
<dbReference type="RefSeq" id="WP_167475965.1">
    <property type="nucleotide sequence ID" value="NZ_CP046172.1"/>
</dbReference>
<proteinExistence type="predicted"/>
<dbReference type="InterPro" id="IPR036291">
    <property type="entry name" value="NAD(P)-bd_dom_sf"/>
</dbReference>
<keyword evidence="3" id="KW-1185">Reference proteome</keyword>
<dbReference type="SUPFAM" id="SSF51735">
    <property type="entry name" value="NAD(P)-binding Rossmann-fold domains"/>
    <property type="match status" value="1"/>
</dbReference>
<name>A0A6G9YJT6_9NOCA</name>
<dbReference type="PANTHER" id="PTHR43162:SF1">
    <property type="entry name" value="PRESTALK A DIFFERENTIATION PROTEIN A"/>
    <property type="match status" value="1"/>
</dbReference>
<dbReference type="PANTHER" id="PTHR43162">
    <property type="match status" value="1"/>
</dbReference>
<reference evidence="2 3" key="1">
    <citation type="journal article" date="2019" name="ACS Chem. Biol.">
        <title>Identification and Mobilization of a Cryptic Antibiotic Biosynthesis Gene Locus from a Human-Pathogenic Nocardia Isolate.</title>
        <authorList>
            <person name="Herisse M."/>
            <person name="Ishida K."/>
            <person name="Porter J.L."/>
            <person name="Howden B."/>
            <person name="Hertweck C."/>
            <person name="Stinear T.P."/>
            <person name="Pidot S.J."/>
        </authorList>
    </citation>
    <scope>NUCLEOTIDE SEQUENCE [LARGE SCALE GENOMIC DNA]</scope>
    <source>
        <strain evidence="2 3">AUSMDU00012717</strain>
    </source>
</reference>
<sequence>MIVVTGATGNIGSNLVRILAESGARVTAISRGSKDFRLPDGVRHHTADLAEPQTLAPALDGAEALFVLISGDQLIDGPAPERLLDLARAGGVRRVVFVSSLGVVTRPDADGYARLAAFEKALRASDFTWTILRPGGFYTNTYAWAESVRTARTVAAPFGDIGLPSVDPADIAAVAAAALRTDDHAGQTYTLTGPAVVTPREQSADLGAALGDSVRFVELTRDQAQAGMRQFMPAAVVEHTLSILGEPTPEELAVSIDIERILGRPATGYAEWARRNRAAFA</sequence>
<evidence type="ECO:0000313" key="3">
    <source>
        <dbReference type="Proteomes" id="UP000503540"/>
    </source>
</evidence>
<dbReference type="AlphaFoldDB" id="A0A6G9YJT6"/>
<dbReference type="KEGG" id="nah:F5544_27835"/>
<dbReference type="Proteomes" id="UP000503540">
    <property type="component" value="Chromosome"/>
</dbReference>
<dbReference type="Pfam" id="PF13460">
    <property type="entry name" value="NAD_binding_10"/>
    <property type="match status" value="1"/>
</dbReference>
<dbReference type="Gene3D" id="3.40.50.720">
    <property type="entry name" value="NAD(P)-binding Rossmann-like Domain"/>
    <property type="match status" value="1"/>
</dbReference>